<feature type="transmembrane region" description="Helical" evidence="1">
    <location>
        <begin position="34"/>
        <end position="65"/>
    </location>
</feature>
<evidence type="ECO:0000313" key="3">
    <source>
        <dbReference type="Proteomes" id="UP000249177"/>
    </source>
</evidence>
<protein>
    <recommendedName>
        <fullName evidence="4">Beta-carotene 15,15'-monooxygenase</fullName>
    </recommendedName>
</protein>
<evidence type="ECO:0000313" key="2">
    <source>
        <dbReference type="EMBL" id="PZX93065.1"/>
    </source>
</evidence>
<dbReference type="EMBL" id="QKXH01000007">
    <property type="protein sequence ID" value="PZX93065.1"/>
    <property type="molecule type" value="Genomic_DNA"/>
</dbReference>
<name>A0A2W7UI80_9FLAO</name>
<feature type="transmembrane region" description="Helical" evidence="1">
    <location>
        <begin position="136"/>
        <end position="159"/>
    </location>
</feature>
<keyword evidence="1" id="KW-0812">Transmembrane</keyword>
<evidence type="ECO:0000256" key="1">
    <source>
        <dbReference type="SAM" id="Phobius"/>
    </source>
</evidence>
<feature type="transmembrane region" description="Helical" evidence="1">
    <location>
        <begin position="165"/>
        <end position="183"/>
    </location>
</feature>
<feature type="transmembrane region" description="Helical" evidence="1">
    <location>
        <begin position="85"/>
        <end position="107"/>
    </location>
</feature>
<accession>A0A2W7UI80</accession>
<feature type="transmembrane region" description="Helical" evidence="1">
    <location>
        <begin position="204"/>
        <end position="230"/>
    </location>
</feature>
<evidence type="ECO:0008006" key="4">
    <source>
        <dbReference type="Google" id="ProtNLM"/>
    </source>
</evidence>
<dbReference type="AlphaFoldDB" id="A0A2W7UI80"/>
<gene>
    <name evidence="2" type="ORF">DOS84_11890</name>
</gene>
<sequence>MTPTQERLQDIKKNGYQIDFANVFNHAFENYKKIALYAGLVLFIFSVLFVIFIGVSLVSVMGVTAMTRELSPEKLKVENLSESNFLVFGSIALIVSCILSPFQAAFLKMAHCGDRDEEFHISDLFGYYKLPYLKEIIISTFLISAIGFAQATLLSYVHFELLGKVITYFISYITLLVSPLIIFGDLKAIEAMKYSILIIFKQPFVILGLIIVAFIGSLVGFIGCCIGVFFTLPFLYSMNYAIYNAIVGIDAQEIE</sequence>
<dbReference type="Proteomes" id="UP000249177">
    <property type="component" value="Unassembled WGS sequence"/>
</dbReference>
<reference evidence="2 3" key="1">
    <citation type="submission" date="2018-06" db="EMBL/GenBank/DDBJ databases">
        <title>Flavobacterium sp IMCC34762, genome.</title>
        <authorList>
            <person name="Joung Y."/>
            <person name="Cho J."/>
            <person name="Song J."/>
        </authorList>
    </citation>
    <scope>NUCLEOTIDE SEQUENCE [LARGE SCALE GENOMIC DNA]</scope>
    <source>
        <strain evidence="2 3">IMCC34762</strain>
    </source>
</reference>
<dbReference type="RefSeq" id="WP_111410347.1">
    <property type="nucleotide sequence ID" value="NZ_QKXH01000007.1"/>
</dbReference>
<keyword evidence="3" id="KW-1185">Reference proteome</keyword>
<organism evidence="2 3">
    <name type="scientific">Flavobacterium aquariorum</name>
    <dbReference type="NCBI Taxonomy" id="2217670"/>
    <lineage>
        <taxon>Bacteria</taxon>
        <taxon>Pseudomonadati</taxon>
        <taxon>Bacteroidota</taxon>
        <taxon>Flavobacteriia</taxon>
        <taxon>Flavobacteriales</taxon>
        <taxon>Flavobacteriaceae</taxon>
        <taxon>Flavobacterium</taxon>
    </lineage>
</organism>
<proteinExistence type="predicted"/>
<dbReference type="OrthoDB" id="1331669at2"/>
<keyword evidence="1" id="KW-0472">Membrane</keyword>
<keyword evidence="1" id="KW-1133">Transmembrane helix</keyword>
<comment type="caution">
    <text evidence="2">The sequence shown here is derived from an EMBL/GenBank/DDBJ whole genome shotgun (WGS) entry which is preliminary data.</text>
</comment>